<evidence type="ECO:0000256" key="5">
    <source>
        <dbReference type="ARBA" id="ARBA00022723"/>
    </source>
</evidence>
<feature type="compositionally biased region" description="Polar residues" evidence="17">
    <location>
        <begin position="776"/>
        <end position="786"/>
    </location>
</feature>
<dbReference type="InterPro" id="IPR035898">
    <property type="entry name" value="TAZ_dom_sf"/>
</dbReference>
<dbReference type="GO" id="GO:0005667">
    <property type="term" value="C:transcription regulator complex"/>
    <property type="evidence" value="ECO:0007669"/>
    <property type="project" value="TreeGrafter"/>
</dbReference>
<feature type="region of interest" description="Disordered" evidence="17">
    <location>
        <begin position="775"/>
        <end position="802"/>
    </location>
</feature>
<evidence type="ECO:0000256" key="12">
    <source>
        <dbReference type="ARBA" id="ARBA00023163"/>
    </source>
</evidence>
<evidence type="ECO:0000313" key="22">
    <source>
        <dbReference type="Proteomes" id="UP000593562"/>
    </source>
</evidence>
<evidence type="ECO:0000256" key="2">
    <source>
        <dbReference type="ARBA" id="ARBA00004123"/>
    </source>
</evidence>
<dbReference type="GO" id="GO:0003713">
    <property type="term" value="F:transcription coactivator activity"/>
    <property type="evidence" value="ECO:0007669"/>
    <property type="project" value="TreeGrafter"/>
</dbReference>
<dbReference type="FunFam" id="3.30.60.90:FF:000018">
    <property type="entry name" value="Histone acetyltransferase HAC1"/>
    <property type="match status" value="1"/>
</dbReference>
<dbReference type="Gene3D" id="3.30.40.10">
    <property type="entry name" value="Zinc/RING finger domain, C3HC4 (zinc finger)"/>
    <property type="match status" value="1"/>
</dbReference>
<feature type="compositionally biased region" description="Polar residues" evidence="17">
    <location>
        <begin position="446"/>
        <end position="459"/>
    </location>
</feature>
<dbReference type="EC" id="2.3.1.48" evidence="3"/>
<dbReference type="PROSITE" id="PS50135">
    <property type="entry name" value="ZF_ZZ_2"/>
    <property type="match status" value="2"/>
</dbReference>
<keyword evidence="22" id="KW-1185">Reference proteome</keyword>
<keyword evidence="12" id="KW-0804">Transcription</keyword>
<dbReference type="GO" id="GO:0005634">
    <property type="term" value="C:nucleus"/>
    <property type="evidence" value="ECO:0007669"/>
    <property type="project" value="UniProtKB-SubCell"/>
</dbReference>
<keyword evidence="5" id="KW-0479">Metal-binding</keyword>
<dbReference type="SMART" id="SM00551">
    <property type="entry name" value="ZnF_TAZ"/>
    <property type="match status" value="2"/>
</dbReference>
<evidence type="ECO:0000256" key="1">
    <source>
        <dbReference type="ARBA" id="ARBA00002581"/>
    </source>
</evidence>
<dbReference type="SUPFAM" id="SSF57850">
    <property type="entry name" value="RING/U-box"/>
    <property type="match status" value="2"/>
</dbReference>
<dbReference type="SUPFAM" id="SSF57933">
    <property type="entry name" value="TAZ domain"/>
    <property type="match status" value="2"/>
</dbReference>
<sequence length="1746" mass="196318">MNVQAHMSGQISGQVTNQPGLPQQNVNAQMPNFAAAAGGSGAGGVPVGGPQNNLLNMGPEIIRAREGMRERIFEMVERRQPQPFNEAQKQRFIDVAKRIEEGLFKTALTKEEYLNLRTLESRMATLLKRPHASSHNQRYPQLVNSSCSSNSIGTMIPTPGLSHAGNSNLMVSSAVDTSMIAASVSDSMPPTAVNAGSMLPAGGLHGGSFNRSDGFFANGYQQLPANFSIGSGGNMSSVGLQRMASQMIPTPGFNSNNNQSYVNMESSNNGGGFSTVESTMVTQPQQQKQYVGGQNSRILQNLGSQMGSGIRSGLQQKPYGPLNGALTGGLGMIGGNIQLVNESGTSEGYPAATPYANSPKTLQHQFDHHQRAVMQGDGYGMSNADSFGSGNFYGAVTSVGSMMNSQNLGSMSMPKTNSSMMSNQSNLHSAHQALPVKREPIDQSEKMSFQSSRLLQSNEQHQFQQQPHQFQQQQQFVQKQQKQQKQQLQNLLNNDIYGQSQLPSNLCRQVKHEPGVEHQNGALQSQSSEHLQLYALQNQFQQNSAEDRLRDSQQFSVPSDQHDIHSSLSQNSHQMQQMLHPHQLVSESQTEFSSLPVVSQSDPLLQGKWNTVSLDRSRMPGNLSHDQHALEDFRQRISGKNEAHRNNLSSEGLAIGQTGSSGIPEMPPNSSGETFKLSNGKDHRFRNQQRWLLFLQHARRCAAPEGTCLEFHCSIVQELWRHMKRCNSSQCQYLRCQRTKTLILHHRHCRDPVCPVCVPVNNYIQTQFKARALSGADSNIPSSNGCARSYDPGDNSARPISQTPSMIEKFEDHQTSLKRIKVDQSSQSLISDSEKPAVLAPAISEPHLSQDLQCQDYQNGDIPVKSELMEANMEVPVGSGQGSSHISEINKQNASDIGNKRLDSHPIVCKEPSGVAIKQESIKVERETEQPKQENATQPAENAAGTKSGKNKIKGVSLTELFTPEQVREHITGLRQWVGQSKAKAEKNQAMEHSMSDNSCQLCAVENLTFEPPPIYCTPCGARIKRNAMYYTMGAGDTRHYFCIPCYNEARGDAIVVDGTAIPKARLEKKKNDEETEEWWVQCDKCEAWQHQICGLFNGRRNDGGQAEYTCPNCYMVEVERGERKPLPQSAVLGAKDLPRTVLSDQIEQRLFRRLKQERQERARREGKSFDEVIGVEALVVRVVSSVDKKLEVKQRFLEIFREENYPTEFPYKSKVILLFQKIEGVEVCLFGMYVQEFGSECAFPNQRRVYLSYLDSVKYFRPEIKAVTGEALRTFVYHEILIGYLEYCKKRGFSSCYIWSCPPLKGEDYILYCHPEIQKTPKFDKLREWYLAMLRKAAKENVVVDLTNLYDHFFVSTGECKAKVTAARLPYFDGDYWPGAADDLIYQMHQEEDGQKQNKKGTKKTITKRALKASGQSDLSGNASKDLLLMHKLGEAISPMKEDFIMVHLQHCCNHCCLLMVSGTRWVCNQCKNFQMCEKCYDAEQRREERERHPVNQREKHVFYPVEITDVPADTKDKDEILESEFFDTRQAFLSLCQGNHYQYDTLRRAKHSSMMVLYHLHNPTAPAFVTTCNVCHLDIETGQGWRCEVCPDYDVCNACYQKDGGIDHPHKLTNHPSMAERDAQNKEARQMRVVQLRKMLDLLVHASQCRSPHCQYPNCRKVKGLFRHGIQCRIRASGGCVLCKKMWYLLQLHARACKESDCHVPRCRDLKEHLRRLQQQSDSRRRAAVMEMMRQRAAEVANTG</sequence>
<dbReference type="GO" id="GO:0004402">
    <property type="term" value="F:histone acetyltransferase activity"/>
    <property type="evidence" value="ECO:0007669"/>
    <property type="project" value="InterPro"/>
</dbReference>
<keyword evidence="11" id="KW-0010">Activator</keyword>
<feature type="compositionally biased region" description="Basic residues" evidence="17">
    <location>
        <begin position="1398"/>
        <end position="1412"/>
    </location>
</feature>
<feature type="region of interest" description="Disordered" evidence="17">
    <location>
        <begin position="542"/>
        <end position="587"/>
    </location>
</feature>
<dbReference type="PROSITE" id="PS01357">
    <property type="entry name" value="ZF_ZZ_1"/>
    <property type="match status" value="1"/>
</dbReference>
<evidence type="ECO:0000256" key="16">
    <source>
        <dbReference type="PROSITE-ProRule" id="PRU00228"/>
    </source>
</evidence>
<feature type="domain" description="CBP/p300-type HAT" evidence="20">
    <location>
        <begin position="1132"/>
        <end position="1567"/>
    </location>
</feature>
<dbReference type="Pfam" id="PF00569">
    <property type="entry name" value="ZZ"/>
    <property type="match status" value="1"/>
</dbReference>
<dbReference type="PROSITE" id="PS50134">
    <property type="entry name" value="ZF_TAZ"/>
    <property type="match status" value="2"/>
</dbReference>
<dbReference type="PANTHER" id="PTHR13808:SF1">
    <property type="entry name" value="HISTONE ACETYLTRANSFERASE"/>
    <property type="match status" value="1"/>
</dbReference>
<accession>A0A7J7CYL2</accession>
<feature type="domain" description="ZZ-type" evidence="19">
    <location>
        <begin position="1569"/>
        <end position="1628"/>
    </location>
</feature>
<dbReference type="InterPro" id="IPR019786">
    <property type="entry name" value="Zinc_finger_PHD-type_CS"/>
</dbReference>
<evidence type="ECO:0000256" key="7">
    <source>
        <dbReference type="ARBA" id="ARBA00022771"/>
    </source>
</evidence>
<evidence type="ECO:0000256" key="4">
    <source>
        <dbReference type="ARBA" id="ARBA00022679"/>
    </source>
</evidence>
<dbReference type="PANTHER" id="PTHR13808">
    <property type="entry name" value="CBP/P300-RELATED"/>
    <property type="match status" value="1"/>
</dbReference>
<dbReference type="InterPro" id="IPR043145">
    <property type="entry name" value="Znf_ZZ_sf"/>
</dbReference>
<keyword evidence="13" id="KW-0539">Nucleus</keyword>
<dbReference type="FunFam" id="1.20.1020.10:FF:000003">
    <property type="entry name" value="Histone acetyltransferase HAC1-like protein"/>
    <property type="match status" value="1"/>
</dbReference>
<gene>
    <name evidence="21" type="ORF">HS088_TW12G00396</name>
</gene>
<evidence type="ECO:0000256" key="17">
    <source>
        <dbReference type="SAM" id="MobiDB-lite"/>
    </source>
</evidence>
<dbReference type="GO" id="GO:0031490">
    <property type="term" value="F:chromatin DNA binding"/>
    <property type="evidence" value="ECO:0007669"/>
    <property type="project" value="TreeGrafter"/>
</dbReference>
<comment type="function">
    <text evidence="1">Acetyltransferase enzyme. Acetylates histones, giving a specific tag for transcriptional activation.</text>
</comment>
<keyword evidence="10" id="KW-0805">Transcription regulation</keyword>
<feature type="compositionally biased region" description="Basic and acidic residues" evidence="17">
    <location>
        <begin position="920"/>
        <end position="932"/>
    </location>
</feature>
<evidence type="ECO:0000313" key="21">
    <source>
        <dbReference type="EMBL" id="KAF5739195.1"/>
    </source>
</evidence>
<dbReference type="InterPro" id="IPR013083">
    <property type="entry name" value="Znf_RING/FYVE/PHD"/>
</dbReference>
<feature type="region of interest" description="Disordered" evidence="17">
    <location>
        <begin position="1"/>
        <end position="26"/>
    </location>
</feature>
<feature type="compositionally biased region" description="Polar residues" evidence="17">
    <location>
        <begin position="668"/>
        <end position="677"/>
    </location>
</feature>
<evidence type="ECO:0000256" key="11">
    <source>
        <dbReference type="ARBA" id="ARBA00023159"/>
    </source>
</evidence>
<dbReference type="Gene3D" id="3.30.60.90">
    <property type="match status" value="2"/>
</dbReference>
<dbReference type="SMART" id="SM00291">
    <property type="entry name" value="ZnF_ZZ"/>
    <property type="match status" value="2"/>
</dbReference>
<evidence type="ECO:0000256" key="13">
    <source>
        <dbReference type="ARBA" id="ARBA00023242"/>
    </source>
</evidence>
<dbReference type="Pfam" id="PF02135">
    <property type="entry name" value="zf-TAZ"/>
    <property type="match status" value="2"/>
</dbReference>
<evidence type="ECO:0000259" key="18">
    <source>
        <dbReference type="PROSITE" id="PS50134"/>
    </source>
</evidence>
<evidence type="ECO:0000256" key="9">
    <source>
        <dbReference type="ARBA" id="ARBA00022853"/>
    </source>
</evidence>
<keyword evidence="14" id="KW-0012">Acyltransferase</keyword>
<dbReference type="InterPro" id="IPR019787">
    <property type="entry name" value="Znf_PHD-finger"/>
</dbReference>
<feature type="region of interest" description="Disordered" evidence="17">
    <location>
        <begin position="1392"/>
        <end position="1419"/>
    </location>
</feature>
<dbReference type="GO" id="GO:0000123">
    <property type="term" value="C:histone acetyltransferase complex"/>
    <property type="evidence" value="ECO:0007669"/>
    <property type="project" value="TreeGrafter"/>
</dbReference>
<evidence type="ECO:0000259" key="20">
    <source>
        <dbReference type="PROSITE" id="PS51727"/>
    </source>
</evidence>
<feature type="compositionally biased region" description="Basic and acidic residues" evidence="17">
    <location>
        <begin position="436"/>
        <end position="445"/>
    </location>
</feature>
<evidence type="ECO:0000256" key="15">
    <source>
        <dbReference type="ARBA" id="ARBA00048017"/>
    </source>
</evidence>
<comment type="caution">
    <text evidence="21">The sequence shown here is derived from an EMBL/GenBank/DDBJ whole genome shotgun (WGS) entry which is preliminary data.</text>
</comment>
<dbReference type="GO" id="GO:0008270">
    <property type="term" value="F:zinc ion binding"/>
    <property type="evidence" value="ECO:0007669"/>
    <property type="project" value="UniProtKB-KW"/>
</dbReference>
<feature type="domain" description="TAZ-type" evidence="18">
    <location>
        <begin position="1629"/>
        <end position="1712"/>
    </location>
</feature>
<keyword evidence="4 21" id="KW-0808">Transferase</keyword>
<protein>
    <recommendedName>
        <fullName evidence="3">histone acetyltransferase</fullName>
        <ecNumber evidence="3">2.3.1.48</ecNumber>
    </recommendedName>
</protein>
<keyword evidence="6" id="KW-0677">Repeat</keyword>
<reference evidence="21 22" key="1">
    <citation type="journal article" date="2020" name="Nat. Commun.">
        <title>Genome of Tripterygium wilfordii and identification of cytochrome P450 involved in triptolide biosynthesis.</title>
        <authorList>
            <person name="Tu L."/>
            <person name="Su P."/>
            <person name="Zhang Z."/>
            <person name="Gao L."/>
            <person name="Wang J."/>
            <person name="Hu T."/>
            <person name="Zhou J."/>
            <person name="Zhang Y."/>
            <person name="Zhao Y."/>
            <person name="Liu Y."/>
            <person name="Song Y."/>
            <person name="Tong Y."/>
            <person name="Lu Y."/>
            <person name="Yang J."/>
            <person name="Xu C."/>
            <person name="Jia M."/>
            <person name="Peters R.J."/>
            <person name="Huang L."/>
            <person name="Gao W."/>
        </authorList>
    </citation>
    <scope>NUCLEOTIDE SEQUENCE [LARGE SCALE GENOMIC DNA]</scope>
    <source>
        <strain evidence="22">cv. XIE 37</strain>
        <tissue evidence="21">Leaf</tissue>
    </source>
</reference>
<feature type="region of interest" description="Disordered" evidence="17">
    <location>
        <begin position="407"/>
        <end position="478"/>
    </location>
</feature>
<name>A0A7J7CYL2_TRIWF</name>
<dbReference type="Pfam" id="PF08214">
    <property type="entry name" value="HAT_KAT11"/>
    <property type="match status" value="1"/>
</dbReference>
<dbReference type="InterPro" id="IPR000433">
    <property type="entry name" value="Znf_ZZ"/>
</dbReference>
<evidence type="ECO:0000256" key="6">
    <source>
        <dbReference type="ARBA" id="ARBA00022737"/>
    </source>
</evidence>
<dbReference type="GO" id="GO:0045944">
    <property type="term" value="P:positive regulation of transcription by RNA polymerase II"/>
    <property type="evidence" value="ECO:0007669"/>
    <property type="project" value="TreeGrafter"/>
</dbReference>
<dbReference type="InterPro" id="IPR031162">
    <property type="entry name" value="CBP_P300_HAT"/>
</dbReference>
<dbReference type="SUPFAM" id="SSF57903">
    <property type="entry name" value="FYVE/PHD zinc finger"/>
    <property type="match status" value="1"/>
</dbReference>
<dbReference type="FunFam" id="3.30.60.90:FF:000022">
    <property type="entry name" value="Histone acetyltransferase of the CBP family 12"/>
    <property type="match status" value="1"/>
</dbReference>
<dbReference type="OrthoDB" id="899at2759"/>
<dbReference type="EMBL" id="JAAARO010000012">
    <property type="protein sequence ID" value="KAF5739195.1"/>
    <property type="molecule type" value="Genomic_DNA"/>
</dbReference>
<dbReference type="InterPro" id="IPR013178">
    <property type="entry name" value="Histone_AcTrfase_Rtt109/CBP"/>
</dbReference>
<feature type="compositionally biased region" description="Low complexity" evidence="17">
    <location>
        <begin position="573"/>
        <end position="584"/>
    </location>
</feature>
<evidence type="ECO:0000256" key="10">
    <source>
        <dbReference type="ARBA" id="ARBA00023015"/>
    </source>
</evidence>
<evidence type="ECO:0000259" key="19">
    <source>
        <dbReference type="PROSITE" id="PS50135"/>
    </source>
</evidence>
<keyword evidence="8" id="KW-0862">Zinc</keyword>
<feature type="region of interest" description="Disordered" evidence="17">
    <location>
        <begin position="918"/>
        <end position="950"/>
    </location>
</feature>
<dbReference type="CDD" id="cd15614">
    <property type="entry name" value="PHD_HAC_like"/>
    <property type="match status" value="1"/>
</dbReference>
<comment type="catalytic activity">
    <reaction evidence="15">
        <text>L-lysyl-[protein] + acetyl-CoA = N(6)-acetyl-L-lysyl-[protein] + CoA + H(+)</text>
        <dbReference type="Rhea" id="RHEA:45948"/>
        <dbReference type="Rhea" id="RHEA-COMP:9752"/>
        <dbReference type="Rhea" id="RHEA-COMP:10731"/>
        <dbReference type="ChEBI" id="CHEBI:15378"/>
        <dbReference type="ChEBI" id="CHEBI:29969"/>
        <dbReference type="ChEBI" id="CHEBI:57287"/>
        <dbReference type="ChEBI" id="CHEBI:57288"/>
        <dbReference type="ChEBI" id="CHEBI:61930"/>
        <dbReference type="EC" id="2.3.1.48"/>
    </reaction>
</comment>
<evidence type="ECO:0000256" key="3">
    <source>
        <dbReference type="ARBA" id="ARBA00013184"/>
    </source>
</evidence>
<keyword evidence="7 16" id="KW-0863">Zinc-finger</keyword>
<comment type="subcellular location">
    <subcellularLocation>
        <location evidence="2">Nucleus</location>
    </subcellularLocation>
</comment>
<feature type="compositionally biased region" description="Polar residues" evidence="17">
    <location>
        <begin position="407"/>
        <end position="429"/>
    </location>
</feature>
<dbReference type="InParanoid" id="A0A7J7CYL2"/>
<proteinExistence type="predicted"/>
<dbReference type="SMART" id="SM01250">
    <property type="entry name" value="KAT11"/>
    <property type="match status" value="1"/>
</dbReference>
<feature type="domain" description="ZZ-type" evidence="19">
    <location>
        <begin position="1449"/>
        <end position="1512"/>
    </location>
</feature>
<feature type="region of interest" description="Disordered" evidence="17">
    <location>
        <begin position="643"/>
        <end position="680"/>
    </location>
</feature>
<feature type="compositionally biased region" description="Low complexity" evidence="17">
    <location>
        <begin position="460"/>
        <end position="478"/>
    </location>
</feature>
<dbReference type="Gene3D" id="1.20.1020.10">
    <property type="entry name" value="TAZ domain"/>
    <property type="match status" value="2"/>
</dbReference>
<evidence type="ECO:0000256" key="14">
    <source>
        <dbReference type="ARBA" id="ARBA00023315"/>
    </source>
</evidence>
<dbReference type="PROSITE" id="PS01359">
    <property type="entry name" value="ZF_PHD_1"/>
    <property type="match status" value="1"/>
</dbReference>
<evidence type="ECO:0000256" key="8">
    <source>
        <dbReference type="ARBA" id="ARBA00022833"/>
    </source>
</evidence>
<organism evidence="21 22">
    <name type="scientific">Tripterygium wilfordii</name>
    <name type="common">Thunder God vine</name>
    <dbReference type="NCBI Taxonomy" id="458696"/>
    <lineage>
        <taxon>Eukaryota</taxon>
        <taxon>Viridiplantae</taxon>
        <taxon>Streptophyta</taxon>
        <taxon>Embryophyta</taxon>
        <taxon>Tracheophyta</taxon>
        <taxon>Spermatophyta</taxon>
        <taxon>Magnoliopsida</taxon>
        <taxon>eudicotyledons</taxon>
        <taxon>Gunneridae</taxon>
        <taxon>Pentapetalae</taxon>
        <taxon>rosids</taxon>
        <taxon>fabids</taxon>
        <taxon>Celastrales</taxon>
        <taxon>Celastraceae</taxon>
        <taxon>Tripterygium</taxon>
    </lineage>
</organism>
<dbReference type="InterPro" id="IPR000197">
    <property type="entry name" value="Znf_TAZ"/>
</dbReference>
<dbReference type="FunCoup" id="A0A7J7CYL2">
    <property type="interactions" value="1933"/>
</dbReference>
<dbReference type="PROSITE" id="PS51727">
    <property type="entry name" value="CBP_P300_HAT"/>
    <property type="match status" value="1"/>
</dbReference>
<feature type="domain" description="TAZ-type" evidence="18">
    <location>
        <begin position="680"/>
        <end position="760"/>
    </location>
</feature>
<dbReference type="Pfam" id="PF00628">
    <property type="entry name" value="PHD"/>
    <property type="match status" value="1"/>
</dbReference>
<dbReference type="InterPro" id="IPR011011">
    <property type="entry name" value="Znf_FYVE_PHD"/>
</dbReference>
<keyword evidence="9" id="KW-0156">Chromatin regulator</keyword>
<dbReference type="Proteomes" id="UP000593562">
    <property type="component" value="Unassembled WGS sequence"/>
</dbReference>